<dbReference type="RefSeq" id="WP_155177658.1">
    <property type="nucleotide sequence ID" value="NZ_WNAK01000042.1"/>
</dbReference>
<evidence type="ECO:0000313" key="2">
    <source>
        <dbReference type="EMBL" id="MTR83045.1"/>
    </source>
</evidence>
<dbReference type="Pfam" id="PF18964">
    <property type="entry name" value="DUF5704"/>
    <property type="match status" value="2"/>
</dbReference>
<name>A0A844KR81_9FIRM</name>
<reference evidence="2 3" key="1">
    <citation type="journal article" date="2019" name="Nat. Med.">
        <title>A library of human gut bacterial isolates paired with longitudinal multiomics data enables mechanistic microbiome research.</title>
        <authorList>
            <person name="Poyet M."/>
            <person name="Groussin M."/>
            <person name="Gibbons S.M."/>
            <person name="Avila-Pacheco J."/>
            <person name="Jiang X."/>
            <person name="Kearney S.M."/>
            <person name="Perrotta A.R."/>
            <person name="Berdy B."/>
            <person name="Zhao S."/>
            <person name="Lieberman T.D."/>
            <person name="Swanson P.K."/>
            <person name="Smith M."/>
            <person name="Roesemann S."/>
            <person name="Alexander J.E."/>
            <person name="Rich S.A."/>
            <person name="Livny J."/>
            <person name="Vlamakis H."/>
            <person name="Clish C."/>
            <person name="Bullock K."/>
            <person name="Deik A."/>
            <person name="Scott J."/>
            <person name="Pierce K.A."/>
            <person name="Xavier R.J."/>
            <person name="Alm E.J."/>
        </authorList>
    </citation>
    <scope>NUCLEOTIDE SEQUENCE [LARGE SCALE GENOMIC DNA]</scope>
    <source>
        <strain evidence="2 3">BIOML-A1</strain>
    </source>
</reference>
<comment type="caution">
    <text evidence="2">The sequence shown here is derived from an EMBL/GenBank/DDBJ whole genome shotgun (WGS) entry which is preliminary data.</text>
</comment>
<evidence type="ECO:0000259" key="1">
    <source>
        <dbReference type="Pfam" id="PF18964"/>
    </source>
</evidence>
<protein>
    <recommendedName>
        <fullName evidence="1">DUF5704 domain-containing protein</fullName>
    </recommendedName>
</protein>
<dbReference type="Proteomes" id="UP000446657">
    <property type="component" value="Unassembled WGS sequence"/>
</dbReference>
<dbReference type="AlphaFoldDB" id="A0A844KR81"/>
<dbReference type="EMBL" id="WNAL01000047">
    <property type="protein sequence ID" value="MTR83045.1"/>
    <property type="molecule type" value="Genomic_DNA"/>
</dbReference>
<proteinExistence type="predicted"/>
<accession>A0A844KR81</accession>
<feature type="domain" description="DUF5704" evidence="1">
    <location>
        <begin position="430"/>
        <end position="477"/>
    </location>
</feature>
<gene>
    <name evidence="2" type="ORF">GMD30_15475</name>
</gene>
<sequence length="1166" mass="132051">MRKQKFGKVIIFLLCLVLISSFEQFGNSNVYAGVNRSVSSDSDRVAKLDSNGNLTFSLNAQVASTGTRWRTVGLYVTSNPTGRNGKESTKAKDCVFFDKLPKGCSKTDITVGKTVTTTFTISKEVFNSMCDKAGVNLKTLQKNGGKVYIQGVLQGYSISKGGSKRNVTERCYTYKQMANTRNTRKVNGSTWYGIGWPASCNEGWRARYDIAVEYKKVEAPVTINYYQSYEGKWKLVLSVTNSDDGKIEKNPATRNLNKANTGYQWSSTSGSGSIASGDRGLGLEKKYYISLSEIKTSSKSLPARLSGVGAGEGKTSNYYLYKTSVSKQKSKKNGAIRNKVAKTSAPIFKSCNFADKDGNLTDSYTKWLKTARQTFEVYNGGTVINVLYKKNSPKPKPDSHEDEDVISAEKLTPASTSAVIQSDRRDNEQFDSTQGIPTSETQYVNVFTDSYLYKYRFVRKYGKKQFNHYISCSHTDKHGKKLHDHDTELVWREYSYWKVDYLVVYRIYSATVMNYSLPDEHVTIKPDASYDNVGNVSFMACGRIGISPSDGWTVGQYIVMNDYLEFDGKIIMNADPVEKKTPTPGRIPESTQIDRDILYQPDLLIEPEKSNGTFNSSGDVQFYPSFDYNTNIPDVDIEINPINDVVIHTPTVCYPTITDAKEYTQLVSPGNCYHLVLDRYFTVNLPTSGYHSSLKGYGERDYAKYIKSREVKFPFEVYMCDGDDYTYYDADTWITLHQDSTKFYLPIWVNETAAVGIDFRARAINCDANDGLEMEEVCANADNSNYVAVDTKNAEVSGRLYNLNMYDYSDYPFWLDVFRKPKSLELKRFAYHVGFNNQNGEKVRSAFTLPTVDGSHPYMRNLGVLKPGYTSRMSLITIGNIYHGTDYVKIYPTFYYVSKKGNVNGSDITRLEEVDLYYNGTINGKYRNVVKVGSDLDKQNVKKMMLGNPYTGVTDEEFNQKAKIAGLKPKDIRSTTYDVYTYGEITIPSRMSTYIGMDCAPDGVIPDGVDPDRVTKSKQKWYFEYSLPSDVHAVKKGFDVTKYAHENGGIDYKEDFWKKDGYIVVNFEIVTFEAGFESVQGDGDTGMGWMEGAEIFDKESETPIPHLTYTNRQNVDYGYCSMYKMEDQQLRRRDWHKAQYAFRYGDVLMYSLDGSAKKDYRSYGTH</sequence>
<evidence type="ECO:0000313" key="3">
    <source>
        <dbReference type="Proteomes" id="UP000446657"/>
    </source>
</evidence>
<feature type="domain" description="DUF5704" evidence="1">
    <location>
        <begin position="489"/>
        <end position="527"/>
    </location>
</feature>
<dbReference type="InterPro" id="IPR043759">
    <property type="entry name" value="DUF5704"/>
</dbReference>
<organism evidence="2 3">
    <name type="scientific">Roseburia faecis</name>
    <dbReference type="NCBI Taxonomy" id="301302"/>
    <lineage>
        <taxon>Bacteria</taxon>
        <taxon>Bacillati</taxon>
        <taxon>Bacillota</taxon>
        <taxon>Clostridia</taxon>
        <taxon>Lachnospirales</taxon>
        <taxon>Lachnospiraceae</taxon>
        <taxon>Roseburia</taxon>
    </lineage>
</organism>